<keyword evidence="3" id="KW-0378">Hydrolase</keyword>
<organism evidence="8 9">
    <name type="scientific">Candidatus Segetimicrobium genomatis</name>
    <dbReference type="NCBI Taxonomy" id="2569760"/>
    <lineage>
        <taxon>Bacteria</taxon>
        <taxon>Bacillati</taxon>
        <taxon>Candidatus Sysuimicrobiota</taxon>
        <taxon>Candidatus Sysuimicrobiia</taxon>
        <taxon>Candidatus Sysuimicrobiales</taxon>
        <taxon>Candidatus Segetimicrobiaceae</taxon>
        <taxon>Candidatus Segetimicrobium</taxon>
    </lineage>
</organism>
<dbReference type="SUPFAM" id="SSF52743">
    <property type="entry name" value="Subtilisin-like"/>
    <property type="match status" value="1"/>
</dbReference>
<comment type="caution">
    <text evidence="5">Lacks conserved residue(s) required for the propagation of feature annotation.</text>
</comment>
<evidence type="ECO:0000313" key="9">
    <source>
        <dbReference type="Proteomes" id="UP000319353"/>
    </source>
</evidence>
<evidence type="ECO:0000256" key="5">
    <source>
        <dbReference type="PROSITE-ProRule" id="PRU01240"/>
    </source>
</evidence>
<gene>
    <name evidence="8" type="ORF">E6H01_14475</name>
</gene>
<dbReference type="PANTHER" id="PTHR43806">
    <property type="entry name" value="PEPTIDASE S8"/>
    <property type="match status" value="1"/>
</dbReference>
<dbReference type="InterPro" id="IPR036852">
    <property type="entry name" value="Peptidase_S8/S53_dom_sf"/>
</dbReference>
<sequence>MMSSARAVAVTVVLLLGACRDAPTPTQPALGRPSHDVLGAVEAAQQVVTGQYIVVFRDIVADPVGLAGSLVNAQGGTLLRTYTRALKGFAARLPDAAVAVLRQNPFVAYVEPDHWSSVEGTQQMSASGEPWGLDRIDQRALPLDGTYTYTSTGAGVHVYIIDTGIWTLHPEFGGRADNVYDVLGAGGTDCYGHGTHVAGTVGAATWGVAKGVFLHGVRVFLTCGAAGVTPAVGFASDVIAGVDWVTANHASPAVANMSIAFPGPDLAMNTAVTSLWNS</sequence>
<dbReference type="GO" id="GO:0006508">
    <property type="term" value="P:proteolysis"/>
    <property type="evidence" value="ECO:0007669"/>
    <property type="project" value="UniProtKB-KW"/>
</dbReference>
<dbReference type="InterPro" id="IPR022398">
    <property type="entry name" value="Peptidase_S8_His-AS"/>
</dbReference>
<dbReference type="Pfam" id="PF05922">
    <property type="entry name" value="Inhibitor_I9"/>
    <property type="match status" value="1"/>
</dbReference>
<dbReference type="Gene3D" id="3.30.70.80">
    <property type="entry name" value="Peptidase S8 propeptide/proteinase inhibitor I9"/>
    <property type="match status" value="1"/>
</dbReference>
<dbReference type="InterPro" id="IPR037045">
    <property type="entry name" value="S8pro/Inhibitor_I9_sf"/>
</dbReference>
<feature type="non-terminal residue" evidence="8">
    <location>
        <position position="278"/>
    </location>
</feature>
<keyword evidence="2" id="KW-0645">Protease</keyword>
<dbReference type="PANTHER" id="PTHR43806:SF11">
    <property type="entry name" value="CEREVISIN-RELATED"/>
    <property type="match status" value="1"/>
</dbReference>
<dbReference type="SUPFAM" id="SSF54897">
    <property type="entry name" value="Protease propeptides/inhibitors"/>
    <property type="match status" value="1"/>
</dbReference>
<dbReference type="Gene3D" id="3.40.50.200">
    <property type="entry name" value="Peptidase S8/S53 domain"/>
    <property type="match status" value="1"/>
</dbReference>
<proteinExistence type="inferred from homology"/>
<comment type="similarity">
    <text evidence="1 5">Belongs to the peptidase S8 family.</text>
</comment>
<feature type="domain" description="Inhibitor I9" evidence="7">
    <location>
        <begin position="73"/>
        <end position="114"/>
    </location>
</feature>
<dbReference type="InterPro" id="IPR010259">
    <property type="entry name" value="S8pro/Inhibitor_I9"/>
</dbReference>
<evidence type="ECO:0000259" key="6">
    <source>
        <dbReference type="Pfam" id="PF00082"/>
    </source>
</evidence>
<dbReference type="InterPro" id="IPR015500">
    <property type="entry name" value="Peptidase_S8_subtilisin-rel"/>
</dbReference>
<accession>A0A537KI23</accession>
<protein>
    <recommendedName>
        <fullName evidence="10">S8 family peptidase</fullName>
    </recommendedName>
</protein>
<dbReference type="InterPro" id="IPR000209">
    <property type="entry name" value="Peptidase_S8/S53_dom"/>
</dbReference>
<feature type="domain" description="Peptidase S8/S53" evidence="6">
    <location>
        <begin position="153"/>
        <end position="260"/>
    </location>
</feature>
<dbReference type="PROSITE" id="PS00136">
    <property type="entry name" value="SUBTILASE_ASP"/>
    <property type="match status" value="1"/>
</dbReference>
<dbReference type="Proteomes" id="UP000319353">
    <property type="component" value="Unassembled WGS sequence"/>
</dbReference>
<comment type="caution">
    <text evidence="8">The sequence shown here is derived from an EMBL/GenBank/DDBJ whole genome shotgun (WGS) entry which is preliminary data.</text>
</comment>
<evidence type="ECO:0000256" key="4">
    <source>
        <dbReference type="ARBA" id="ARBA00022825"/>
    </source>
</evidence>
<dbReference type="Pfam" id="PF00082">
    <property type="entry name" value="Peptidase_S8"/>
    <property type="match status" value="1"/>
</dbReference>
<evidence type="ECO:0000313" key="8">
    <source>
        <dbReference type="EMBL" id="TMI95421.1"/>
    </source>
</evidence>
<dbReference type="EMBL" id="VBAL01000293">
    <property type="protein sequence ID" value="TMI95421.1"/>
    <property type="molecule type" value="Genomic_DNA"/>
</dbReference>
<keyword evidence="4" id="KW-0720">Serine protease</keyword>
<dbReference type="GO" id="GO:0005615">
    <property type="term" value="C:extracellular space"/>
    <property type="evidence" value="ECO:0007669"/>
    <property type="project" value="TreeGrafter"/>
</dbReference>
<reference evidence="8 9" key="1">
    <citation type="journal article" date="2019" name="Nat. Microbiol.">
        <title>Mediterranean grassland soil C-N compound turnover is dependent on rainfall and depth, and is mediated by genomically divergent microorganisms.</title>
        <authorList>
            <person name="Diamond S."/>
            <person name="Andeer P.F."/>
            <person name="Li Z."/>
            <person name="Crits-Christoph A."/>
            <person name="Burstein D."/>
            <person name="Anantharaman K."/>
            <person name="Lane K.R."/>
            <person name="Thomas B.C."/>
            <person name="Pan C."/>
            <person name="Northen T.R."/>
            <person name="Banfield J.F."/>
        </authorList>
    </citation>
    <scope>NUCLEOTIDE SEQUENCE [LARGE SCALE GENOMIC DNA]</scope>
    <source>
        <strain evidence="8">NP_4</strain>
    </source>
</reference>
<evidence type="ECO:0008006" key="10">
    <source>
        <dbReference type="Google" id="ProtNLM"/>
    </source>
</evidence>
<dbReference type="GO" id="GO:0004252">
    <property type="term" value="F:serine-type endopeptidase activity"/>
    <property type="evidence" value="ECO:0007669"/>
    <property type="project" value="InterPro"/>
</dbReference>
<dbReference type="PRINTS" id="PR00723">
    <property type="entry name" value="SUBTILISIN"/>
</dbReference>
<evidence type="ECO:0000256" key="3">
    <source>
        <dbReference type="ARBA" id="ARBA00022801"/>
    </source>
</evidence>
<dbReference type="AlphaFoldDB" id="A0A537KI23"/>
<dbReference type="InterPro" id="IPR023827">
    <property type="entry name" value="Peptidase_S8_Asp-AS"/>
</dbReference>
<evidence type="ECO:0000256" key="2">
    <source>
        <dbReference type="ARBA" id="ARBA00022670"/>
    </source>
</evidence>
<evidence type="ECO:0000256" key="1">
    <source>
        <dbReference type="ARBA" id="ARBA00011073"/>
    </source>
</evidence>
<dbReference type="InterPro" id="IPR050131">
    <property type="entry name" value="Peptidase_S8_subtilisin-like"/>
</dbReference>
<name>A0A537KI23_9BACT</name>
<dbReference type="PROSITE" id="PS00137">
    <property type="entry name" value="SUBTILASE_HIS"/>
    <property type="match status" value="1"/>
</dbReference>
<evidence type="ECO:0000259" key="7">
    <source>
        <dbReference type="Pfam" id="PF05922"/>
    </source>
</evidence>
<dbReference type="PROSITE" id="PS51892">
    <property type="entry name" value="SUBTILASE"/>
    <property type="match status" value="1"/>
</dbReference>
<dbReference type="PROSITE" id="PS51257">
    <property type="entry name" value="PROKAR_LIPOPROTEIN"/>
    <property type="match status" value="1"/>
</dbReference>